<accession>A0A0F3NFI9</accession>
<proteinExistence type="predicted"/>
<evidence type="ECO:0000313" key="2">
    <source>
        <dbReference type="Proteomes" id="UP000033385"/>
    </source>
</evidence>
<dbReference type="EMBL" id="LANW01000001">
    <property type="protein sequence ID" value="KJV66531.1"/>
    <property type="molecule type" value="Genomic_DNA"/>
</dbReference>
<dbReference type="Proteomes" id="UP000033385">
    <property type="component" value="Unassembled WGS sequence"/>
</dbReference>
<evidence type="ECO:0000313" key="1">
    <source>
        <dbReference type="EMBL" id="KJV66531.1"/>
    </source>
</evidence>
<sequence>MSYHLAVLFVHLPYVFGYRTSVASDSAGGASFASVSRI</sequence>
<dbReference type="PATRIC" id="fig|1359153.3.peg.1125"/>
<dbReference type="AlphaFoldDB" id="A0A0F3NFI9"/>
<organism evidence="1 2">
    <name type="scientific">Anaplasma phagocytophilum str. ApNP</name>
    <dbReference type="NCBI Taxonomy" id="1359153"/>
    <lineage>
        <taxon>Bacteria</taxon>
        <taxon>Pseudomonadati</taxon>
        <taxon>Pseudomonadota</taxon>
        <taxon>Alphaproteobacteria</taxon>
        <taxon>Rickettsiales</taxon>
        <taxon>Anaplasmataceae</taxon>
        <taxon>Anaplasma</taxon>
        <taxon>phagocytophilum group</taxon>
    </lineage>
</organism>
<comment type="caution">
    <text evidence="1">The sequence shown here is derived from an EMBL/GenBank/DDBJ whole genome shotgun (WGS) entry which is preliminary data.</text>
</comment>
<reference evidence="1 2" key="1">
    <citation type="submission" date="2015-01" db="EMBL/GenBank/DDBJ databases">
        <title>Genome Sequencing of Rickettsiales.</title>
        <authorList>
            <person name="Daugherty S.C."/>
            <person name="Su Q."/>
            <person name="Abolude K."/>
            <person name="Beier-Sexton M."/>
            <person name="Carlyon J.A."/>
            <person name="Carter R."/>
            <person name="Day N.P."/>
            <person name="Dumler S.J."/>
            <person name="Dyachenko V."/>
            <person name="Godinez A."/>
            <person name="Kurtti T.J."/>
            <person name="Lichay M."/>
            <person name="Mullins K.E."/>
            <person name="Ott S."/>
            <person name="Pappas-Brown V."/>
            <person name="Paris D.H."/>
            <person name="Patel P."/>
            <person name="Richards A.L."/>
            <person name="Sadzewicz L."/>
            <person name="Sears K."/>
            <person name="Seidman D."/>
            <person name="Sengamalay N."/>
            <person name="Stenos J."/>
            <person name="Tallon L.J."/>
            <person name="Vincent G."/>
            <person name="Fraser C.M."/>
            <person name="Munderloh U."/>
            <person name="Dunning-Hotopp J.C."/>
        </authorList>
    </citation>
    <scope>NUCLEOTIDE SEQUENCE [LARGE SCALE GENOMIC DNA]</scope>
    <source>
        <strain evidence="1 2">ApNP</strain>
    </source>
</reference>
<name>A0A0F3NFI9_ANAPH</name>
<gene>
    <name evidence="1" type="ORF">APHNP_1094</name>
</gene>
<protein>
    <submittedName>
        <fullName evidence="1">Uncharacterized protein</fullName>
    </submittedName>
</protein>